<evidence type="ECO:0000256" key="1">
    <source>
        <dbReference type="ARBA" id="ARBA00004651"/>
    </source>
</evidence>
<sequence length="332" mass="37497">KLNEILLVIRTSLHPAVLVTVALSAAITALITCAVESDSIWLDYLSSSKPAIAATLGAFLALSLAFRTNVCYQRWWEGRCLWGKLIYASIHCAQQSQSWIKSREKRERFQNTVITFAWACKAQLRGRGLHDELEEGKKLIRRGVLFEKELEVMLSEPGWQPYYCLDVMRCVFTDSMQTSENRLCPEQLKSMEDSIRDMAISIGGLIRLKSTGLPTAYDSFYQTAGIIFLVMASFAWSPEMGWYTPPTAGVITLVFLLMTKIGEFMVDPFGNDMSDLPLKTYCKVTEIQINSIMRRERIPYDLGVGPIDEDGCQGEGVVKSKSVNRQIRFPIF</sequence>
<proteinExistence type="predicted"/>
<dbReference type="EMBL" id="JATAAI010000004">
    <property type="protein sequence ID" value="KAK1746306.1"/>
    <property type="molecule type" value="Genomic_DNA"/>
</dbReference>
<keyword evidence="2" id="KW-0813">Transport</keyword>
<evidence type="ECO:0000256" key="5">
    <source>
        <dbReference type="ARBA" id="ARBA00022989"/>
    </source>
</evidence>
<dbReference type="PANTHER" id="PTHR33281">
    <property type="entry name" value="UPF0187 PROTEIN YNEE"/>
    <property type="match status" value="1"/>
</dbReference>
<dbReference type="GO" id="GO:0005254">
    <property type="term" value="F:chloride channel activity"/>
    <property type="evidence" value="ECO:0007669"/>
    <property type="project" value="InterPro"/>
</dbReference>
<reference evidence="9" key="1">
    <citation type="submission" date="2023-06" db="EMBL/GenBank/DDBJ databases">
        <title>Survivors Of The Sea: Transcriptome response of Skeletonema marinoi to long-term dormancy.</title>
        <authorList>
            <person name="Pinder M.I.M."/>
            <person name="Kourtchenko O."/>
            <person name="Robertson E.K."/>
            <person name="Larsson T."/>
            <person name="Maumus F."/>
            <person name="Osuna-Cruz C.M."/>
            <person name="Vancaester E."/>
            <person name="Stenow R."/>
            <person name="Vandepoele K."/>
            <person name="Ploug H."/>
            <person name="Bruchert V."/>
            <person name="Godhe A."/>
            <person name="Topel M."/>
        </authorList>
    </citation>
    <scope>NUCLEOTIDE SEQUENCE</scope>
    <source>
        <strain evidence="9">R05AC</strain>
    </source>
</reference>
<keyword evidence="6" id="KW-0406">Ion transport</keyword>
<dbReference type="PANTHER" id="PTHR33281:SF19">
    <property type="entry name" value="VOLTAGE-DEPENDENT ANION CHANNEL-FORMING PROTEIN YNEE"/>
    <property type="match status" value="1"/>
</dbReference>
<organism evidence="9 10">
    <name type="scientific">Skeletonema marinoi</name>
    <dbReference type="NCBI Taxonomy" id="267567"/>
    <lineage>
        <taxon>Eukaryota</taxon>
        <taxon>Sar</taxon>
        <taxon>Stramenopiles</taxon>
        <taxon>Ochrophyta</taxon>
        <taxon>Bacillariophyta</taxon>
        <taxon>Coscinodiscophyceae</taxon>
        <taxon>Thalassiosirophycidae</taxon>
        <taxon>Thalassiosirales</taxon>
        <taxon>Skeletonemataceae</taxon>
        <taxon>Skeletonema</taxon>
        <taxon>Skeletonema marinoi-dohrnii complex</taxon>
    </lineage>
</organism>
<name>A0AAD9DFZ4_9STRA</name>
<dbReference type="Pfam" id="PF25539">
    <property type="entry name" value="Bestrophin_2"/>
    <property type="match status" value="1"/>
</dbReference>
<keyword evidence="10" id="KW-1185">Reference proteome</keyword>
<keyword evidence="4 8" id="KW-0812">Transmembrane</keyword>
<dbReference type="GO" id="GO:0005886">
    <property type="term" value="C:plasma membrane"/>
    <property type="evidence" value="ECO:0007669"/>
    <property type="project" value="UniProtKB-SubCell"/>
</dbReference>
<evidence type="ECO:0000256" key="3">
    <source>
        <dbReference type="ARBA" id="ARBA00022475"/>
    </source>
</evidence>
<evidence type="ECO:0000256" key="8">
    <source>
        <dbReference type="SAM" id="Phobius"/>
    </source>
</evidence>
<comment type="subcellular location">
    <subcellularLocation>
        <location evidence="1">Cell membrane</location>
        <topology evidence="1">Multi-pass membrane protein</topology>
    </subcellularLocation>
</comment>
<evidence type="ECO:0000313" key="9">
    <source>
        <dbReference type="EMBL" id="KAK1746306.1"/>
    </source>
</evidence>
<dbReference type="AlphaFoldDB" id="A0AAD9DFZ4"/>
<evidence type="ECO:0000256" key="6">
    <source>
        <dbReference type="ARBA" id="ARBA00023065"/>
    </source>
</evidence>
<keyword evidence="5 8" id="KW-1133">Transmembrane helix</keyword>
<feature type="transmembrane region" description="Helical" evidence="8">
    <location>
        <begin position="242"/>
        <end position="259"/>
    </location>
</feature>
<feature type="transmembrane region" description="Helical" evidence="8">
    <location>
        <begin position="219"/>
        <end position="236"/>
    </location>
</feature>
<dbReference type="Proteomes" id="UP001224775">
    <property type="component" value="Unassembled WGS sequence"/>
</dbReference>
<protein>
    <submittedName>
        <fullName evidence="9">Bestrophin family protein</fullName>
    </submittedName>
</protein>
<evidence type="ECO:0000256" key="7">
    <source>
        <dbReference type="ARBA" id="ARBA00023136"/>
    </source>
</evidence>
<keyword evidence="7 8" id="KW-0472">Membrane</keyword>
<evidence type="ECO:0000256" key="4">
    <source>
        <dbReference type="ARBA" id="ARBA00022692"/>
    </source>
</evidence>
<feature type="transmembrane region" description="Helical" evidence="8">
    <location>
        <begin position="51"/>
        <end position="70"/>
    </location>
</feature>
<feature type="transmembrane region" description="Helical" evidence="8">
    <location>
        <begin position="12"/>
        <end position="31"/>
    </location>
</feature>
<accession>A0AAD9DFZ4</accession>
<dbReference type="InterPro" id="IPR044669">
    <property type="entry name" value="YneE/VCCN1/2-like"/>
</dbReference>
<evidence type="ECO:0000313" key="10">
    <source>
        <dbReference type="Proteomes" id="UP001224775"/>
    </source>
</evidence>
<gene>
    <name evidence="9" type="ORF">QTG54_002913</name>
</gene>
<keyword evidence="3" id="KW-1003">Cell membrane</keyword>
<comment type="caution">
    <text evidence="9">The sequence shown here is derived from an EMBL/GenBank/DDBJ whole genome shotgun (WGS) entry which is preliminary data.</text>
</comment>
<evidence type="ECO:0000256" key="2">
    <source>
        <dbReference type="ARBA" id="ARBA00022448"/>
    </source>
</evidence>
<feature type="non-terminal residue" evidence="9">
    <location>
        <position position="332"/>
    </location>
</feature>